<dbReference type="AlphaFoldDB" id="A0A1H2S3F0"/>
<comment type="similarity">
    <text evidence="1">Belongs to the BolA/IbaG family.</text>
</comment>
<accession>A0A1H2S3F0</accession>
<dbReference type="PIRSF" id="PIRSF003113">
    <property type="entry name" value="BolA"/>
    <property type="match status" value="1"/>
</dbReference>
<dbReference type="InterPro" id="IPR036065">
    <property type="entry name" value="BolA-like_sf"/>
</dbReference>
<proteinExistence type="inferred from homology"/>
<organism evidence="2 3">
    <name type="scientific">Albimonas donghaensis</name>
    <dbReference type="NCBI Taxonomy" id="356660"/>
    <lineage>
        <taxon>Bacteria</taxon>
        <taxon>Pseudomonadati</taxon>
        <taxon>Pseudomonadota</taxon>
        <taxon>Alphaproteobacteria</taxon>
        <taxon>Rhodobacterales</taxon>
        <taxon>Paracoccaceae</taxon>
        <taxon>Albimonas</taxon>
    </lineage>
</organism>
<reference evidence="2 3" key="1">
    <citation type="submission" date="2016-10" db="EMBL/GenBank/DDBJ databases">
        <authorList>
            <person name="de Groot N.N."/>
        </authorList>
    </citation>
    <scope>NUCLEOTIDE SEQUENCE [LARGE SCALE GENOMIC DNA]</scope>
    <source>
        <strain evidence="2 3">DSM 17890</strain>
    </source>
</reference>
<dbReference type="STRING" id="356660.SAMN05444336_101535"/>
<dbReference type="PANTHER" id="PTHR46230:SF7">
    <property type="entry name" value="BOLA-LIKE PROTEIN 1"/>
    <property type="match status" value="1"/>
</dbReference>
<dbReference type="RefSeq" id="WP_425426067.1">
    <property type="nucleotide sequence ID" value="NZ_FNMZ01000001.1"/>
</dbReference>
<protein>
    <submittedName>
        <fullName evidence="2">Transcriptional regulator, BolA protein family</fullName>
    </submittedName>
</protein>
<dbReference type="SUPFAM" id="SSF82657">
    <property type="entry name" value="BolA-like"/>
    <property type="match status" value="1"/>
</dbReference>
<evidence type="ECO:0000313" key="2">
    <source>
        <dbReference type="EMBL" id="SDW26131.1"/>
    </source>
</evidence>
<dbReference type="EMBL" id="FNMZ01000001">
    <property type="protein sequence ID" value="SDW26131.1"/>
    <property type="molecule type" value="Genomic_DNA"/>
</dbReference>
<dbReference type="Gene3D" id="3.30.300.90">
    <property type="entry name" value="BolA-like"/>
    <property type="match status" value="1"/>
</dbReference>
<dbReference type="GO" id="GO:0016226">
    <property type="term" value="P:iron-sulfur cluster assembly"/>
    <property type="evidence" value="ECO:0007669"/>
    <property type="project" value="TreeGrafter"/>
</dbReference>
<name>A0A1H2S3F0_9RHOB</name>
<evidence type="ECO:0000313" key="3">
    <source>
        <dbReference type="Proteomes" id="UP000199118"/>
    </source>
</evidence>
<dbReference type="PANTHER" id="PTHR46230">
    <property type="match status" value="1"/>
</dbReference>
<sequence length="110" mass="11784">MRANPTETATAGAAPAVVAGDGPWAAAMRAKLVAEFAPSALEIEDQSESHRGHGGYREGGETHFHVQMRSASFDGKTRVARQRMVMRVLKDELEARVHALSLSLQAGDEA</sequence>
<dbReference type="InterPro" id="IPR002634">
    <property type="entry name" value="BolA"/>
</dbReference>
<dbReference type="Pfam" id="PF01722">
    <property type="entry name" value="BolA"/>
    <property type="match status" value="1"/>
</dbReference>
<keyword evidence="3" id="KW-1185">Reference proteome</keyword>
<evidence type="ECO:0000256" key="1">
    <source>
        <dbReference type="RuleBase" id="RU003860"/>
    </source>
</evidence>
<gene>
    <name evidence="2" type="ORF">SAMN05444336_101535</name>
</gene>
<dbReference type="Proteomes" id="UP000199118">
    <property type="component" value="Unassembled WGS sequence"/>
</dbReference>